<gene>
    <name evidence="1" type="ORF">HaLaN_17188</name>
</gene>
<accession>A0A699ZMY2</accession>
<evidence type="ECO:0000313" key="1">
    <source>
        <dbReference type="EMBL" id="GFH20114.1"/>
    </source>
</evidence>
<dbReference type="Proteomes" id="UP000485058">
    <property type="component" value="Unassembled WGS sequence"/>
</dbReference>
<proteinExistence type="predicted"/>
<dbReference type="EMBL" id="BLLF01001577">
    <property type="protein sequence ID" value="GFH20114.1"/>
    <property type="molecule type" value="Genomic_DNA"/>
</dbReference>
<protein>
    <submittedName>
        <fullName evidence="1">Uncharacterized protein</fullName>
    </submittedName>
</protein>
<dbReference type="AlphaFoldDB" id="A0A699ZMY2"/>
<comment type="caution">
    <text evidence="1">The sequence shown here is derived from an EMBL/GenBank/DDBJ whole genome shotgun (WGS) entry which is preliminary data.</text>
</comment>
<evidence type="ECO:0000313" key="2">
    <source>
        <dbReference type="Proteomes" id="UP000485058"/>
    </source>
</evidence>
<organism evidence="1 2">
    <name type="scientific">Haematococcus lacustris</name>
    <name type="common">Green alga</name>
    <name type="synonym">Haematococcus pluvialis</name>
    <dbReference type="NCBI Taxonomy" id="44745"/>
    <lineage>
        <taxon>Eukaryota</taxon>
        <taxon>Viridiplantae</taxon>
        <taxon>Chlorophyta</taxon>
        <taxon>core chlorophytes</taxon>
        <taxon>Chlorophyceae</taxon>
        <taxon>CS clade</taxon>
        <taxon>Chlamydomonadales</taxon>
        <taxon>Haematococcaceae</taxon>
        <taxon>Haematococcus</taxon>
    </lineage>
</organism>
<reference evidence="1 2" key="1">
    <citation type="submission" date="2020-02" db="EMBL/GenBank/DDBJ databases">
        <title>Draft genome sequence of Haematococcus lacustris strain NIES-144.</title>
        <authorList>
            <person name="Morimoto D."/>
            <person name="Nakagawa S."/>
            <person name="Yoshida T."/>
            <person name="Sawayama S."/>
        </authorList>
    </citation>
    <scope>NUCLEOTIDE SEQUENCE [LARGE SCALE GENOMIC DNA]</scope>
    <source>
        <strain evidence="1 2">NIES-144</strain>
    </source>
</reference>
<name>A0A699ZMY2_HAELA</name>
<sequence>MSFTNDRLTHRLIAVSLRDHSLFITARALVAAMRRSPALPLPRVLQSPLIGLAGASALQPQRKKRKAEIATTTATDACL</sequence>
<keyword evidence="2" id="KW-1185">Reference proteome</keyword>